<dbReference type="GO" id="GO:0022857">
    <property type="term" value="F:transmembrane transporter activity"/>
    <property type="evidence" value="ECO:0007669"/>
    <property type="project" value="InterPro"/>
</dbReference>
<evidence type="ECO:0000256" key="2">
    <source>
        <dbReference type="ARBA" id="ARBA00022475"/>
    </source>
</evidence>
<dbReference type="InterPro" id="IPR004869">
    <property type="entry name" value="MMPL_dom"/>
</dbReference>
<proteinExistence type="predicted"/>
<feature type="transmembrane region" description="Helical" evidence="6">
    <location>
        <begin position="773"/>
        <end position="799"/>
    </location>
</feature>
<feature type="domain" description="SSD" evidence="7">
    <location>
        <begin position="281"/>
        <end position="404"/>
    </location>
</feature>
<sequence length="806" mass="89423">MKMGIRKLIDQSFYRWGELIIRRKWVIAVLFLLLTGFMGSQLRYLTMDTSSEGFFHPDDPLILSYEAFRDQFGRDEMIVLLIHSENIFSKEFLTKLTQLHEEIENTVPSIKDVNSLVNARKTVGQEGALLVEDLLANLPETPEEVTALKTYVLSNPLYQNLLIDEKGTYTLLAIKTEAWSSIGTKNESTQGFNTSTETVQTKRLPLTEQENSAIIAAVEQIKNKYQGADFQISFTGSPVVTDFLKKSMQKDMRKFTLMALALIALFLGLTFRRFSGMFLPLITVILSLVYTISLMAQTGTPMKLPTQIMPSFLLAVGVGAAVHLMSMFYKDFNRDKGNKEQAIKDALEHSGLPIFMTSLTTAAGLASFASAKVAPIADLGMFAAIGVMIAFILTVTMIPCFLAIMPVRSLAYHEQDEKLPLTERFLMWIGDFANSKPWLVIGFSAVIVLAALVGTTKLRLAHNVLIWFPADSPIRQQTVIMDEHLRGTVSLEMVIDTGKENGLHDPEVMKAMAQLETFAQNYQQPGDSQPMMGKAFGLATMLKEINQALNENDPKFYVIPDDQAMIAQEFLLFENSGSDDLEDQVDSVFSKARLTAKAPWLESQAYIPAITAIESEANRLFGDKAKISSTGMISLFAGTVDIMMHSMVTSYAIAGIVITLMMILLIGRIKVGLISMIPNFSPIILVLGLMGWMGIPLDMFTLLIGSIAIGLAVDDTIHFFHNYRKYYGETKSSRIAIEQTLATAGRAMLVSSIVLTLGFWVFCFASMNNLFNFGLLTGLAMILAFLADVLLSPALLTVLDRHPEED</sequence>
<feature type="transmembrane region" description="Helical" evidence="6">
    <location>
        <begin position="25"/>
        <end position="45"/>
    </location>
</feature>
<evidence type="ECO:0000313" key="9">
    <source>
        <dbReference type="Proteomes" id="UP000178449"/>
    </source>
</evidence>
<dbReference type="Pfam" id="PF03176">
    <property type="entry name" value="MMPL"/>
    <property type="match status" value="2"/>
</dbReference>
<dbReference type="AlphaFoldDB" id="A0A1F6GEW0"/>
<dbReference type="STRING" id="1817772.A2527_03555"/>
<name>A0A1F6GEW0_9PROT</name>
<comment type="subcellular location">
    <subcellularLocation>
        <location evidence="1">Cell membrane</location>
        <topology evidence="1">Multi-pass membrane protein</topology>
    </subcellularLocation>
</comment>
<gene>
    <name evidence="8" type="ORF">A2527_03555</name>
</gene>
<dbReference type="Gene3D" id="1.20.1640.10">
    <property type="entry name" value="Multidrug efflux transporter AcrB transmembrane domain"/>
    <property type="match status" value="2"/>
</dbReference>
<feature type="transmembrane region" description="Helical" evidence="6">
    <location>
        <begin position="437"/>
        <end position="455"/>
    </location>
</feature>
<protein>
    <recommendedName>
        <fullName evidence="7">SSD domain-containing protein</fullName>
    </recommendedName>
</protein>
<feature type="transmembrane region" description="Helical" evidence="6">
    <location>
        <begin position="741"/>
        <end position="767"/>
    </location>
</feature>
<evidence type="ECO:0000313" key="8">
    <source>
        <dbReference type="EMBL" id="OGG96646.1"/>
    </source>
</evidence>
<feature type="transmembrane region" description="Helical" evidence="6">
    <location>
        <begin position="699"/>
        <end position="720"/>
    </location>
</feature>
<reference evidence="8 9" key="1">
    <citation type="journal article" date="2016" name="Nat. Commun.">
        <title>Thousands of microbial genomes shed light on interconnected biogeochemical processes in an aquifer system.</title>
        <authorList>
            <person name="Anantharaman K."/>
            <person name="Brown C.T."/>
            <person name="Hug L.A."/>
            <person name="Sharon I."/>
            <person name="Castelle C.J."/>
            <person name="Probst A.J."/>
            <person name="Thomas B.C."/>
            <person name="Singh A."/>
            <person name="Wilkins M.J."/>
            <person name="Karaoz U."/>
            <person name="Brodie E.L."/>
            <person name="Williams K.H."/>
            <person name="Hubbard S.S."/>
            <person name="Banfield J.F."/>
        </authorList>
    </citation>
    <scope>NUCLEOTIDE SEQUENCE [LARGE SCALE GENOMIC DNA]</scope>
</reference>
<feature type="transmembrane region" description="Helical" evidence="6">
    <location>
        <begin position="308"/>
        <end position="329"/>
    </location>
</feature>
<dbReference type="EMBL" id="MFNE01000010">
    <property type="protein sequence ID" value="OGG96646.1"/>
    <property type="molecule type" value="Genomic_DNA"/>
</dbReference>
<evidence type="ECO:0000259" key="7">
    <source>
        <dbReference type="PROSITE" id="PS50156"/>
    </source>
</evidence>
<feature type="transmembrane region" description="Helical" evidence="6">
    <location>
        <begin position="255"/>
        <end position="271"/>
    </location>
</feature>
<feature type="transmembrane region" description="Helical" evidence="6">
    <location>
        <begin position="349"/>
        <end position="369"/>
    </location>
</feature>
<evidence type="ECO:0000256" key="4">
    <source>
        <dbReference type="ARBA" id="ARBA00022989"/>
    </source>
</evidence>
<keyword evidence="5 6" id="KW-0472">Membrane</keyword>
<evidence type="ECO:0000256" key="3">
    <source>
        <dbReference type="ARBA" id="ARBA00022692"/>
    </source>
</evidence>
<dbReference type="PRINTS" id="PR00702">
    <property type="entry name" value="ACRIFLAVINRP"/>
</dbReference>
<evidence type="ECO:0000256" key="6">
    <source>
        <dbReference type="SAM" id="Phobius"/>
    </source>
</evidence>
<dbReference type="InterPro" id="IPR000731">
    <property type="entry name" value="SSD"/>
</dbReference>
<comment type="caution">
    <text evidence="8">The sequence shown here is derived from an EMBL/GenBank/DDBJ whole genome shotgun (WGS) entry which is preliminary data.</text>
</comment>
<dbReference type="InterPro" id="IPR001036">
    <property type="entry name" value="Acrflvin-R"/>
</dbReference>
<feature type="transmembrane region" description="Helical" evidence="6">
    <location>
        <begin position="381"/>
        <end position="404"/>
    </location>
</feature>
<feature type="transmembrane region" description="Helical" evidence="6">
    <location>
        <begin position="277"/>
        <end position="296"/>
    </location>
</feature>
<feature type="domain" description="SSD" evidence="7">
    <location>
        <begin position="639"/>
        <end position="798"/>
    </location>
</feature>
<organism evidence="8 9">
    <name type="scientific">Candidatus Lambdaproteobacteria bacterium RIFOXYD2_FULL_50_16</name>
    <dbReference type="NCBI Taxonomy" id="1817772"/>
    <lineage>
        <taxon>Bacteria</taxon>
        <taxon>Pseudomonadati</taxon>
        <taxon>Pseudomonadota</taxon>
        <taxon>Candidatus Lambdaproteobacteria</taxon>
    </lineage>
</organism>
<evidence type="ECO:0000256" key="1">
    <source>
        <dbReference type="ARBA" id="ARBA00004651"/>
    </source>
</evidence>
<evidence type="ECO:0000256" key="5">
    <source>
        <dbReference type="ARBA" id="ARBA00023136"/>
    </source>
</evidence>
<dbReference type="SUPFAM" id="SSF82866">
    <property type="entry name" value="Multidrug efflux transporter AcrB transmembrane domain"/>
    <property type="match status" value="2"/>
</dbReference>
<dbReference type="InterPro" id="IPR050545">
    <property type="entry name" value="Mycobact_MmpL"/>
</dbReference>
<dbReference type="PANTHER" id="PTHR33406:SF12">
    <property type="entry name" value="BLR2997 PROTEIN"/>
    <property type="match status" value="1"/>
</dbReference>
<feature type="transmembrane region" description="Helical" evidence="6">
    <location>
        <begin position="673"/>
        <end position="693"/>
    </location>
</feature>
<keyword evidence="4 6" id="KW-1133">Transmembrane helix</keyword>
<accession>A0A1F6GEW0</accession>
<feature type="transmembrane region" description="Helical" evidence="6">
    <location>
        <begin position="650"/>
        <end position="666"/>
    </location>
</feature>
<dbReference type="Proteomes" id="UP000178449">
    <property type="component" value="Unassembled WGS sequence"/>
</dbReference>
<dbReference type="GO" id="GO:0005886">
    <property type="term" value="C:plasma membrane"/>
    <property type="evidence" value="ECO:0007669"/>
    <property type="project" value="UniProtKB-SubCell"/>
</dbReference>
<dbReference type="PANTHER" id="PTHR33406">
    <property type="entry name" value="MEMBRANE PROTEIN MJ1562-RELATED"/>
    <property type="match status" value="1"/>
</dbReference>
<keyword evidence="3 6" id="KW-0812">Transmembrane</keyword>
<keyword evidence="2" id="KW-1003">Cell membrane</keyword>
<dbReference type="PROSITE" id="PS50156">
    <property type="entry name" value="SSD"/>
    <property type="match status" value="2"/>
</dbReference>